<sequence>MPKGLARRSAGAVAFLACSACASAQMGGYDVLIRAGRQLQETNQIPRAPQPNPLEPVGNPGLPPKTPPDPTIAQQGDLPGTENPDEGFKLIRSGRQRWSGKHVEMDEGVEFVYKGYHVFADSGEGDLNTNIFSLAHHVQIIGTDAVVKGERVVVDFKQRTYRSFNAESQVSPKLVGGKILNDVYIKARESFGSQRETRSFDAEVTSCNLEHPHYSIDGEDVVVRPGIRAIFRRAKIRLFGRTILRVPYLSIPLDDRQYRNLPTVGQSPDEGYYIKTNYGIPLKGEKELRSRLDYMSKLGVGVGADYAYTAPRMGGFLRFYTIRGNVNTLSVSNEHRQNLGWGELNLTTDIQQGNYLSAPDSTLLTNRAVLTIPRGSDTTQFGFARTANSTFGNSTTTQTITLSDQRNVFGKVRTNVDLNWLTNKSEFQGQPGQKREQLEMLVKAQEDLPKGQASLEYQRSIPIGETGSFFSSNDRTPVITFSSDAQRLVNQKFAQQLPFRTEVSLGEFQDLTGNSHVSRGNFDFSFQKPDRSRKRFHLDYNGEFRQGIYSDDTAQYVLNYGTQMGYSLGRDTAINLRYNYLRPYGYSPLQQDRSGKTNLVTGDISYRPIRSFLIGAQSGYDINRIETSDTGWQQVGLRTEWIPTSYFLLRSLSTYDTFQGAWSSVRFDLGYQPGATLLTIGTRYDGIRKVWSNANIFLNNLKVGRARLSAALTYNGYTKQFDSKQYSMIYDLHCAEAVFTMTESNTGFRAGREIQFFVRLKAFPFNSLFGIGRRGQPLGTGTGRDF</sequence>
<dbReference type="EMBL" id="CP007139">
    <property type="protein sequence ID" value="AIE86708.1"/>
    <property type="molecule type" value="Genomic_DNA"/>
</dbReference>
<protein>
    <submittedName>
        <fullName evidence="3">Organic solvent tolerance protein</fullName>
    </submittedName>
</protein>
<dbReference type="InterPro" id="IPR050218">
    <property type="entry name" value="LptD"/>
</dbReference>
<accession>A0A068NT38</accession>
<feature type="signal peptide" evidence="2">
    <location>
        <begin position="1"/>
        <end position="24"/>
    </location>
</feature>
<keyword evidence="4" id="KW-1185">Reference proteome</keyword>
<dbReference type="GO" id="GO:1990351">
    <property type="term" value="C:transporter complex"/>
    <property type="evidence" value="ECO:0007669"/>
    <property type="project" value="TreeGrafter"/>
</dbReference>
<dbReference type="STRING" id="661478.OP10G_3340"/>
<reference evidence="3 4" key="1">
    <citation type="journal article" date="2014" name="PLoS ONE">
        <title>The first complete genome sequence of the class fimbriimonadia in the phylum armatimonadetes.</title>
        <authorList>
            <person name="Hu Z.Y."/>
            <person name="Wang Y.Z."/>
            <person name="Im W.T."/>
            <person name="Wang S.Y."/>
            <person name="Zhao G.P."/>
            <person name="Zheng H.J."/>
            <person name="Quan Z.X."/>
        </authorList>
    </citation>
    <scope>NUCLEOTIDE SEQUENCE [LARGE SCALE GENOMIC DNA]</scope>
    <source>
        <strain evidence="3">Gsoil 348</strain>
    </source>
</reference>
<evidence type="ECO:0000256" key="1">
    <source>
        <dbReference type="SAM" id="MobiDB-lite"/>
    </source>
</evidence>
<dbReference type="Proteomes" id="UP000027982">
    <property type="component" value="Chromosome"/>
</dbReference>
<dbReference type="OrthoDB" id="9810758at2"/>
<dbReference type="RefSeq" id="WP_025229353.1">
    <property type="nucleotide sequence ID" value="NZ_CP007139.1"/>
</dbReference>
<gene>
    <name evidence="3" type="ORF">OP10G_3340</name>
</gene>
<keyword evidence="2" id="KW-0732">Signal</keyword>
<evidence type="ECO:0000256" key="2">
    <source>
        <dbReference type="SAM" id="SignalP"/>
    </source>
</evidence>
<dbReference type="GO" id="GO:0009279">
    <property type="term" value="C:cell outer membrane"/>
    <property type="evidence" value="ECO:0007669"/>
    <property type="project" value="TreeGrafter"/>
</dbReference>
<dbReference type="PANTHER" id="PTHR30189">
    <property type="entry name" value="LPS-ASSEMBLY PROTEIN"/>
    <property type="match status" value="1"/>
</dbReference>
<dbReference type="KEGG" id="fgi:OP10G_3340"/>
<dbReference type="AlphaFoldDB" id="A0A068NT38"/>
<organism evidence="3 4">
    <name type="scientific">Fimbriimonas ginsengisoli Gsoil 348</name>
    <dbReference type="NCBI Taxonomy" id="661478"/>
    <lineage>
        <taxon>Bacteria</taxon>
        <taxon>Bacillati</taxon>
        <taxon>Armatimonadota</taxon>
        <taxon>Fimbriimonadia</taxon>
        <taxon>Fimbriimonadales</taxon>
        <taxon>Fimbriimonadaceae</taxon>
        <taxon>Fimbriimonas</taxon>
    </lineage>
</organism>
<evidence type="ECO:0000313" key="4">
    <source>
        <dbReference type="Proteomes" id="UP000027982"/>
    </source>
</evidence>
<feature type="compositionally biased region" description="Pro residues" evidence="1">
    <location>
        <begin position="61"/>
        <end position="70"/>
    </location>
</feature>
<feature type="region of interest" description="Disordered" evidence="1">
    <location>
        <begin position="44"/>
        <end position="85"/>
    </location>
</feature>
<proteinExistence type="predicted"/>
<name>A0A068NT38_FIMGI</name>
<dbReference type="eggNOG" id="COG1452">
    <property type="taxonomic scope" value="Bacteria"/>
</dbReference>
<evidence type="ECO:0000313" key="3">
    <source>
        <dbReference type="EMBL" id="AIE86708.1"/>
    </source>
</evidence>
<dbReference type="PANTHER" id="PTHR30189:SF1">
    <property type="entry name" value="LPS-ASSEMBLY PROTEIN LPTD"/>
    <property type="match status" value="1"/>
</dbReference>
<feature type="chain" id="PRO_5001651828" evidence="2">
    <location>
        <begin position="25"/>
        <end position="786"/>
    </location>
</feature>
<dbReference type="HOGENOM" id="CLU_356718_0_0_0"/>